<keyword evidence="2" id="KW-0547">Nucleotide-binding</keyword>
<keyword evidence="2" id="KW-0378">Hydrolase</keyword>
<dbReference type="Gene3D" id="3.40.50.300">
    <property type="entry name" value="P-loop containing nucleotide triphosphate hydrolases"/>
    <property type="match status" value="3"/>
</dbReference>
<evidence type="ECO:0000259" key="1">
    <source>
        <dbReference type="PROSITE" id="PS51194"/>
    </source>
</evidence>
<dbReference type="InterPro" id="IPR001650">
    <property type="entry name" value="Helicase_C-like"/>
</dbReference>
<dbReference type="GO" id="GO:0004386">
    <property type="term" value="F:helicase activity"/>
    <property type="evidence" value="ECO:0007669"/>
    <property type="project" value="UniProtKB-KW"/>
</dbReference>
<keyword evidence="3" id="KW-1185">Reference proteome</keyword>
<dbReference type="InterPro" id="IPR027417">
    <property type="entry name" value="P-loop_NTPase"/>
</dbReference>
<gene>
    <name evidence="2" type="ORF">LW31_003</name>
</gene>
<dbReference type="Pfam" id="PF04851">
    <property type="entry name" value="ResIII"/>
    <property type="match status" value="2"/>
</dbReference>
<sequence length="509" mass="57308">MSKFNLRPYQQDLVDELMQYKDSNCCAVLATGGGKSVVMRGFVEALLADDKSKTICITVHVKELLAQLEETLKGLPVEFISIQKLTKMDKIFDVVIIDEAVHAIASTYRKVLAENAKTYFGFTALPLRGLIPDMSPQVANKDTWKFSLTGLKSDKCFENFAVSLSTKECIDRGYLTPFEIISGRDFHIEQVNKRVHDFNEQEVNDALTVKECHDYIVETIGSDKTIVFSHSINYGSKLAKMLQDSGITAQFVSSKSKKRERTQYVKDFKEHRTQVLIGVNIFIEGFDVPACDSMYMFRPTRSVSVWFQSIGRVLRLAEGKTIAKVHDYVGNHKRLGVIPTDIDLNDTLLVGTLAKQTCEVCQAYGAAESENPTTIGTQTSADGQRLKKAIRENFDLIEFFPCGKQKAKLRLKPHAMQSLDLDEFFDLTGALSWQVEVPYFRIPVYKNKYGQWSASITKDIGGNISQSFSMCLVIPGVCKFGSETPEHFQQVILKNYENGIKKVREAKVI</sequence>
<dbReference type="GO" id="GO:0005524">
    <property type="term" value="F:ATP binding"/>
    <property type="evidence" value="ECO:0007669"/>
    <property type="project" value="InterPro"/>
</dbReference>
<dbReference type="InterPro" id="IPR006935">
    <property type="entry name" value="Helicase/UvrB_N"/>
</dbReference>
<dbReference type="SUPFAM" id="SSF52540">
    <property type="entry name" value="P-loop containing nucleoside triphosphate hydrolases"/>
    <property type="match status" value="2"/>
</dbReference>
<dbReference type="Pfam" id="PF00271">
    <property type="entry name" value="Helicase_C"/>
    <property type="match status" value="1"/>
</dbReference>
<dbReference type="Proteomes" id="UP000224502">
    <property type="component" value="Segment"/>
</dbReference>
<organism evidence="2 3">
    <name type="scientific">Lactococcus phage LW31</name>
    <dbReference type="NCBI Taxonomy" id="1965478"/>
    <lineage>
        <taxon>Viruses</taxon>
        <taxon>Duplodnaviria</taxon>
        <taxon>Heunggongvirae</taxon>
        <taxon>Uroviricota</taxon>
        <taxon>Caudoviricetes</taxon>
        <taxon>Teubervirus</taxon>
        <taxon>Teubervirus LW31</taxon>
    </lineage>
</organism>
<keyword evidence="2" id="KW-0067">ATP-binding</keyword>
<dbReference type="PROSITE" id="PS51194">
    <property type="entry name" value="HELICASE_CTER"/>
    <property type="match status" value="1"/>
</dbReference>
<dbReference type="PANTHER" id="PTHR47396:SF1">
    <property type="entry name" value="ATP-DEPENDENT HELICASE IRC3-RELATED"/>
    <property type="match status" value="1"/>
</dbReference>
<dbReference type="GO" id="GO:0016787">
    <property type="term" value="F:hydrolase activity"/>
    <property type="evidence" value="ECO:0007669"/>
    <property type="project" value="InterPro"/>
</dbReference>
<evidence type="ECO:0000313" key="2">
    <source>
        <dbReference type="EMBL" id="ARM65605.1"/>
    </source>
</evidence>
<feature type="domain" description="Helicase C-terminal" evidence="1">
    <location>
        <begin position="208"/>
        <end position="361"/>
    </location>
</feature>
<dbReference type="PANTHER" id="PTHR47396">
    <property type="entry name" value="TYPE I RESTRICTION ENZYME ECOKI R PROTEIN"/>
    <property type="match status" value="1"/>
</dbReference>
<proteinExistence type="predicted"/>
<dbReference type="SMART" id="SM00487">
    <property type="entry name" value="DEXDc"/>
    <property type="match status" value="1"/>
</dbReference>
<reference evidence="2 3" key="1">
    <citation type="journal article" date="2017" name="Viruses">
        <title>Phage Biodiversity in Artisanal Cheese Wheys Reflects the Complexity of the Fermentation Process.</title>
        <authorList>
            <person name="Mahony J."/>
            <person name="Moscarelli A."/>
            <person name="Kelleher P."/>
            <person name="Lugli G.A."/>
            <person name="Ventura M."/>
            <person name="Settanni L."/>
            <person name="van Sinderen D."/>
        </authorList>
    </citation>
    <scope>NUCLEOTIDE SEQUENCE [LARGE SCALE GENOMIC DNA]</scope>
</reference>
<dbReference type="SMART" id="SM00490">
    <property type="entry name" value="HELICc"/>
    <property type="match status" value="1"/>
</dbReference>
<dbReference type="EMBL" id="KY554762">
    <property type="protein sequence ID" value="ARM65605.1"/>
    <property type="molecule type" value="Genomic_DNA"/>
</dbReference>
<dbReference type="GO" id="GO:0003677">
    <property type="term" value="F:DNA binding"/>
    <property type="evidence" value="ECO:0007669"/>
    <property type="project" value="InterPro"/>
</dbReference>
<keyword evidence="2" id="KW-0347">Helicase</keyword>
<name>A0A1W6JHC7_9CAUD</name>
<accession>A0A1W6JHC7</accession>
<dbReference type="InterPro" id="IPR050742">
    <property type="entry name" value="Helicase_Restrict-Modif_Enz"/>
</dbReference>
<evidence type="ECO:0000313" key="3">
    <source>
        <dbReference type="Proteomes" id="UP000224502"/>
    </source>
</evidence>
<dbReference type="InterPro" id="IPR014001">
    <property type="entry name" value="Helicase_ATP-bd"/>
</dbReference>
<protein>
    <submittedName>
        <fullName evidence="2">Helicase</fullName>
    </submittedName>
</protein>